<dbReference type="EMBL" id="CP007035">
    <property type="protein sequence ID" value="AHF16091.1"/>
    <property type="molecule type" value="Genomic_DNA"/>
</dbReference>
<protein>
    <submittedName>
        <fullName evidence="2">GCN5 family acetyltransferase</fullName>
    </submittedName>
</protein>
<dbReference type="InterPro" id="IPR016181">
    <property type="entry name" value="Acyl_CoA_acyltransferase"/>
</dbReference>
<organism evidence="2 3">
    <name type="scientific">Niabella soli DSM 19437</name>
    <dbReference type="NCBI Taxonomy" id="929713"/>
    <lineage>
        <taxon>Bacteria</taxon>
        <taxon>Pseudomonadati</taxon>
        <taxon>Bacteroidota</taxon>
        <taxon>Chitinophagia</taxon>
        <taxon>Chitinophagales</taxon>
        <taxon>Chitinophagaceae</taxon>
        <taxon>Niabella</taxon>
    </lineage>
</organism>
<dbReference type="Proteomes" id="UP000003586">
    <property type="component" value="Chromosome"/>
</dbReference>
<dbReference type="InterPro" id="IPR000182">
    <property type="entry name" value="GNAT_dom"/>
</dbReference>
<gene>
    <name evidence="2" type="ORF">NIASO_14915</name>
</gene>
<name>W0F412_9BACT</name>
<sequence length="168" mass="19254">MLIDDTIMTNNKFDIKLRPTEIVDLDTLFQFQTDKEGGYMAAFMPKDPTDKKAYIEKYTKLLGDPTVNNQTIILDNKIVGSIAKFIIQGDTEITYWIDRNFWGKGIATQALKTFLTIETVRPIWGRVAFDNFGSQKVLEKCGFDKIGTDKGFANARQEETEEFIYQLT</sequence>
<proteinExistence type="predicted"/>
<dbReference type="eggNOG" id="COG1670">
    <property type="taxonomic scope" value="Bacteria"/>
</dbReference>
<keyword evidence="3" id="KW-1185">Reference proteome</keyword>
<reference evidence="2 3" key="1">
    <citation type="submission" date="2013-12" db="EMBL/GenBank/DDBJ databases">
        <authorList>
            <consortium name="DOE Joint Genome Institute"/>
            <person name="Eisen J."/>
            <person name="Huntemann M."/>
            <person name="Han J."/>
            <person name="Chen A."/>
            <person name="Kyrpides N."/>
            <person name="Mavromatis K."/>
            <person name="Markowitz V."/>
            <person name="Palaniappan K."/>
            <person name="Ivanova N."/>
            <person name="Schaumberg A."/>
            <person name="Pati A."/>
            <person name="Liolios K."/>
            <person name="Nordberg H.P."/>
            <person name="Cantor M.N."/>
            <person name="Hua S.X."/>
            <person name="Woyke T."/>
        </authorList>
    </citation>
    <scope>NUCLEOTIDE SEQUENCE [LARGE SCALE GENOMIC DNA]</scope>
    <source>
        <strain evidence="3">DSM 19437</strain>
    </source>
</reference>
<dbReference type="PANTHER" id="PTHR43328:SF1">
    <property type="entry name" value="N-ACETYLTRANSFERASE DOMAIN-CONTAINING PROTEIN"/>
    <property type="match status" value="1"/>
</dbReference>
<dbReference type="KEGG" id="nso:NIASO_14915"/>
<accession>W0F412</accession>
<evidence type="ECO:0000259" key="1">
    <source>
        <dbReference type="PROSITE" id="PS51186"/>
    </source>
</evidence>
<dbReference type="PANTHER" id="PTHR43328">
    <property type="entry name" value="ACETYLTRANSFERASE-RELATED"/>
    <property type="match status" value="1"/>
</dbReference>
<feature type="domain" description="N-acetyltransferase" evidence="1">
    <location>
        <begin position="15"/>
        <end position="168"/>
    </location>
</feature>
<dbReference type="HOGENOM" id="CLU_013985_31_0_10"/>
<evidence type="ECO:0000313" key="2">
    <source>
        <dbReference type="EMBL" id="AHF16091.1"/>
    </source>
</evidence>
<keyword evidence="2" id="KW-0808">Transferase</keyword>
<dbReference type="Gene3D" id="3.40.630.30">
    <property type="match status" value="1"/>
</dbReference>
<dbReference type="GO" id="GO:0016747">
    <property type="term" value="F:acyltransferase activity, transferring groups other than amino-acyl groups"/>
    <property type="evidence" value="ECO:0007669"/>
    <property type="project" value="InterPro"/>
</dbReference>
<evidence type="ECO:0000313" key="3">
    <source>
        <dbReference type="Proteomes" id="UP000003586"/>
    </source>
</evidence>
<dbReference type="SUPFAM" id="SSF55729">
    <property type="entry name" value="Acyl-CoA N-acyltransferases (Nat)"/>
    <property type="match status" value="1"/>
</dbReference>
<dbReference type="Pfam" id="PF13302">
    <property type="entry name" value="Acetyltransf_3"/>
    <property type="match status" value="1"/>
</dbReference>
<dbReference type="PROSITE" id="PS51186">
    <property type="entry name" value="GNAT"/>
    <property type="match status" value="1"/>
</dbReference>
<dbReference type="AlphaFoldDB" id="W0F412"/>
<dbReference type="STRING" id="929713.NIASO_14915"/>